<evidence type="ECO:0000313" key="1">
    <source>
        <dbReference type="EMBL" id="MBB1127161.1"/>
    </source>
</evidence>
<organism evidence="1 2">
    <name type="scientific">Thiospirillum jenense</name>
    <dbReference type="NCBI Taxonomy" id="1653858"/>
    <lineage>
        <taxon>Bacteria</taxon>
        <taxon>Pseudomonadati</taxon>
        <taxon>Pseudomonadota</taxon>
        <taxon>Gammaproteobacteria</taxon>
        <taxon>Chromatiales</taxon>
        <taxon>Chromatiaceae</taxon>
        <taxon>Thiospirillum</taxon>
    </lineage>
</organism>
<sequence>MTEISLQQNLNAIIEARQPLVKRISHLCTELDALETVLKNIADYGNSENSKLTDDQKASIAALPTGSVIKQTSGIKSEMKKLESRFSRETVNIGVIGRARQGKSKLLQSLTGLGKREIPDADGMHCTGVRSSVCHQVGIETYANVYFYNANEFLATVLAPYFVQLNLGNAPQSLEEFSTRDLSISAITTAVNRAKFEHLKKYQASLNQYRDLLNHLSPLRITQQDIPKFITQYDPDDPSIAYYNYLAVKEVRIFCTFPDEEVGKIAVVDMPGLGDTGIGDEERLVNTLGQDIDFILFVRMPKHTGDYWADVDVELYDIANRALQNTSLDNWSFQVLNLLSDNSNLRNCQDLKETIGAHHLRVAKVIIVNCANSSDVQKNILPLVLEHIAAHIKVLDQRFIQAMETALINLKGQVSELVKQAGNSIVLVGGTTEYSIFSNLFREFWNEKLTLDLEDLRIDLWQNRQQRDPNLTTALDKAYHLAKNQTGIPDIEEIRKQSKQKGAINKAYYDLLDVVRVTLSEKFQSQLDSSLKISVDAMKQRVADIFFKAGLSALIVDKENASLLQEIFGLLEQNSDHNTDRGMQKIHQGFQDLIEFNLYYRGLAQPRIRKHLDYLTAPREGIAGAECAPDLGPNPSAEAIAEMLQTLHDEALYKINEELRDLLWEPSMSAFSVIEEFLDCVLRAEDVETSWRNFLWDHREKVWANEFKWQNLVASLSAFSTPNRLSVM</sequence>
<gene>
    <name evidence="1" type="ORF">HUK38_13145</name>
</gene>
<reference evidence="1 2" key="1">
    <citation type="journal article" date="2020" name="Arch. Microbiol.">
        <title>The genome sequence of the giant phototrophic gammaproteobacterium Thiospirillum jenense gives insight into its physiological properties and phylogenetic relationships.</title>
        <authorList>
            <person name="Imhoff J.F."/>
            <person name="Meyer T.E."/>
            <person name="Kyndt J.A."/>
        </authorList>
    </citation>
    <scope>NUCLEOTIDE SEQUENCE [LARGE SCALE GENOMIC DNA]</scope>
    <source>
        <strain evidence="1 2">DSM 216</strain>
    </source>
</reference>
<name>A0A839HES6_9GAMM</name>
<evidence type="ECO:0008006" key="3">
    <source>
        <dbReference type="Google" id="ProtNLM"/>
    </source>
</evidence>
<dbReference type="RefSeq" id="WP_182584787.1">
    <property type="nucleotide sequence ID" value="NZ_JABVCQ010000038.1"/>
</dbReference>
<dbReference type="EMBL" id="JABVCQ010000038">
    <property type="protein sequence ID" value="MBB1127161.1"/>
    <property type="molecule type" value="Genomic_DNA"/>
</dbReference>
<dbReference type="Gene3D" id="3.40.50.300">
    <property type="entry name" value="P-loop containing nucleotide triphosphate hydrolases"/>
    <property type="match status" value="1"/>
</dbReference>
<protein>
    <recommendedName>
        <fullName evidence="3">Dynamin family protein</fullName>
    </recommendedName>
</protein>
<keyword evidence="2" id="KW-1185">Reference proteome</keyword>
<dbReference type="Proteomes" id="UP000548632">
    <property type="component" value="Unassembled WGS sequence"/>
</dbReference>
<dbReference type="AlphaFoldDB" id="A0A839HES6"/>
<comment type="caution">
    <text evidence="1">The sequence shown here is derived from an EMBL/GenBank/DDBJ whole genome shotgun (WGS) entry which is preliminary data.</text>
</comment>
<proteinExistence type="predicted"/>
<dbReference type="InterPro" id="IPR027417">
    <property type="entry name" value="P-loop_NTPase"/>
</dbReference>
<accession>A0A839HES6</accession>
<evidence type="ECO:0000313" key="2">
    <source>
        <dbReference type="Proteomes" id="UP000548632"/>
    </source>
</evidence>
<dbReference type="SUPFAM" id="SSF52540">
    <property type="entry name" value="P-loop containing nucleoside triphosphate hydrolases"/>
    <property type="match status" value="1"/>
</dbReference>